<reference evidence="1 2" key="1">
    <citation type="journal article" date="2016" name="Nat. Commun.">
        <title>Thousands of microbial genomes shed light on interconnected biogeochemical processes in an aquifer system.</title>
        <authorList>
            <person name="Anantharaman K."/>
            <person name="Brown C.T."/>
            <person name="Hug L.A."/>
            <person name="Sharon I."/>
            <person name="Castelle C.J."/>
            <person name="Probst A.J."/>
            <person name="Thomas B.C."/>
            <person name="Singh A."/>
            <person name="Wilkins M.J."/>
            <person name="Karaoz U."/>
            <person name="Brodie E.L."/>
            <person name="Williams K.H."/>
            <person name="Hubbard S.S."/>
            <person name="Banfield J.F."/>
        </authorList>
    </citation>
    <scope>NUCLEOTIDE SEQUENCE [LARGE SCALE GENOMIC DNA]</scope>
</reference>
<dbReference type="SUPFAM" id="SSF55811">
    <property type="entry name" value="Nudix"/>
    <property type="match status" value="1"/>
</dbReference>
<dbReference type="Pfam" id="PF13238">
    <property type="entry name" value="AAA_18"/>
    <property type="match status" value="1"/>
</dbReference>
<dbReference type="SUPFAM" id="SSF52540">
    <property type="entry name" value="P-loop containing nucleoside triphosphate hydrolases"/>
    <property type="match status" value="1"/>
</dbReference>
<protein>
    <recommendedName>
        <fullName evidence="3">Nudix hydrolase domain-containing protein</fullName>
    </recommendedName>
</protein>
<dbReference type="PANTHER" id="PTHR41930:SF1">
    <property type="entry name" value="DEPHOSPHO-COA KINASE"/>
    <property type="match status" value="1"/>
</dbReference>
<evidence type="ECO:0008006" key="3">
    <source>
        <dbReference type="Google" id="ProtNLM"/>
    </source>
</evidence>
<evidence type="ECO:0000313" key="1">
    <source>
        <dbReference type="EMBL" id="OGZ78738.1"/>
    </source>
</evidence>
<dbReference type="EMBL" id="MHPJ01000015">
    <property type="protein sequence ID" value="OGZ78738.1"/>
    <property type="molecule type" value="Genomic_DNA"/>
</dbReference>
<evidence type="ECO:0000313" key="2">
    <source>
        <dbReference type="Proteomes" id="UP000178650"/>
    </source>
</evidence>
<dbReference type="Gene3D" id="3.90.79.10">
    <property type="entry name" value="Nucleoside Triphosphate Pyrophosphohydrolase"/>
    <property type="match status" value="1"/>
</dbReference>
<dbReference type="Gene3D" id="3.40.50.300">
    <property type="entry name" value="P-loop containing nucleotide triphosphate hydrolases"/>
    <property type="match status" value="1"/>
</dbReference>
<dbReference type="InterPro" id="IPR015797">
    <property type="entry name" value="NUDIX_hydrolase-like_dom_sf"/>
</dbReference>
<dbReference type="AlphaFoldDB" id="A0A1G2IX41"/>
<proteinExistence type="predicted"/>
<sequence length="382" mass="44048">MDKNDEQILVVPSEIIFAKEKWQGLKTDNLDYYLDLIKNNCQFKRRGDMENDPSFQQIIPYMLFSFGDKFFAYNYLKNAGEQRLVNTDYQLGVGGHINKDDINGDTDVLETGMAREWEEEVDFKGNFLQKRLVGIINDDSREVEKVHLGLVYHFVGDSPEILVKETDKMKGKLFDLKDISENISHSPWMQIVYKNYLFKFLKTKKIIGVTGEIGAGKDTFCQYVKENFPNVSIFRFSDALTEVLKIFFDSVKRDDQQWISTQLRERFGQDILVKALIKKINNISEGVVILNGVRRPGDFTALKQIAGKLVYVGADVRKRWERVVLRKEKADDDVPFEKFLELSGAEAEQQISAIGGQADFRIENNGSKEEFFSQIKKVIDLI</sequence>
<organism evidence="1 2">
    <name type="scientific">Candidatus Staskawiczbacteria bacterium RIFOXYB1_FULL_37_44</name>
    <dbReference type="NCBI Taxonomy" id="1802223"/>
    <lineage>
        <taxon>Bacteria</taxon>
        <taxon>Candidatus Staskawicziibacteriota</taxon>
    </lineage>
</organism>
<dbReference type="Proteomes" id="UP000178650">
    <property type="component" value="Unassembled WGS sequence"/>
</dbReference>
<name>A0A1G2IX41_9BACT</name>
<comment type="caution">
    <text evidence="1">The sequence shown here is derived from an EMBL/GenBank/DDBJ whole genome shotgun (WGS) entry which is preliminary data.</text>
</comment>
<accession>A0A1G2IX41</accession>
<dbReference type="InterPro" id="IPR027417">
    <property type="entry name" value="P-loop_NTPase"/>
</dbReference>
<gene>
    <name evidence="1" type="ORF">A2358_02975</name>
</gene>
<dbReference type="PANTHER" id="PTHR41930">
    <property type="entry name" value="UPF0200 PROTEIN MJ1399"/>
    <property type="match status" value="1"/>
</dbReference>
<dbReference type="STRING" id="1802223.A2358_02975"/>